<dbReference type="SUPFAM" id="SSF51621">
    <property type="entry name" value="Phosphoenolpyruvate/pyruvate domain"/>
    <property type="match status" value="1"/>
</dbReference>
<gene>
    <name evidence="1" type="ORF">NBEOAGPD_3800</name>
</gene>
<sequence length="146" mass="14628">MRCTLTLRTGEDPHPYAVLDRAARDLAAALVPVPAGILLLGAEHGRDVARLGAMLAVHEAETGLADGTLRIVPVLGTARAVLAAASFADAGPRLAALALDATALAELGLGEAERVQARAMAGLVAAAAGVPMIALARDAVGRLGNA</sequence>
<dbReference type="Gene3D" id="3.20.20.60">
    <property type="entry name" value="Phosphoenolpyruvate-binding domains"/>
    <property type="match status" value="1"/>
</dbReference>
<proteinExistence type="predicted"/>
<reference evidence="1" key="2">
    <citation type="submission" date="2021-08" db="EMBL/GenBank/DDBJ databases">
        <authorList>
            <person name="Tani A."/>
            <person name="Ola A."/>
            <person name="Ogura Y."/>
            <person name="Katsura K."/>
            <person name="Hayashi T."/>
        </authorList>
    </citation>
    <scope>NUCLEOTIDE SEQUENCE</scope>
    <source>
        <strain evidence="1">NBRC 103626</strain>
    </source>
</reference>
<evidence type="ECO:0000313" key="2">
    <source>
        <dbReference type="Proteomes" id="UP001055108"/>
    </source>
</evidence>
<name>A0AA37HS34_9HYPH</name>
<dbReference type="EMBL" id="BPQM01000101">
    <property type="protein sequence ID" value="GJD80559.1"/>
    <property type="molecule type" value="Genomic_DNA"/>
</dbReference>
<reference evidence="1" key="1">
    <citation type="journal article" date="2016" name="Front. Microbiol.">
        <title>Genome Sequence of the Piezophilic, Mesophilic Sulfate-Reducing Bacterium Desulfovibrio indicus J2T.</title>
        <authorList>
            <person name="Cao J."/>
            <person name="Maignien L."/>
            <person name="Shao Z."/>
            <person name="Alain K."/>
            <person name="Jebbar M."/>
        </authorList>
    </citation>
    <scope>NUCLEOTIDE SEQUENCE</scope>
    <source>
        <strain evidence="1">NBRC 103626</strain>
    </source>
</reference>
<accession>A0AA37HS34</accession>
<keyword evidence="2" id="KW-1185">Reference proteome</keyword>
<comment type="caution">
    <text evidence="1">The sequence shown here is derived from an EMBL/GenBank/DDBJ whole genome shotgun (WGS) entry which is preliminary data.</text>
</comment>
<dbReference type="InterPro" id="IPR015813">
    <property type="entry name" value="Pyrv/PenolPyrv_kinase-like_dom"/>
</dbReference>
<dbReference type="InterPro" id="IPR040442">
    <property type="entry name" value="Pyrv_kinase-like_dom_sf"/>
</dbReference>
<evidence type="ECO:0000313" key="1">
    <source>
        <dbReference type="EMBL" id="GJD80559.1"/>
    </source>
</evidence>
<dbReference type="GO" id="GO:0003824">
    <property type="term" value="F:catalytic activity"/>
    <property type="evidence" value="ECO:0007669"/>
    <property type="project" value="InterPro"/>
</dbReference>
<dbReference type="AlphaFoldDB" id="A0AA37HS34"/>
<dbReference type="Proteomes" id="UP001055108">
    <property type="component" value="Unassembled WGS sequence"/>
</dbReference>
<organism evidence="1 2">
    <name type="scientific">Methylobacterium gregans</name>
    <dbReference type="NCBI Taxonomy" id="374424"/>
    <lineage>
        <taxon>Bacteria</taxon>
        <taxon>Pseudomonadati</taxon>
        <taxon>Pseudomonadota</taxon>
        <taxon>Alphaproteobacteria</taxon>
        <taxon>Hyphomicrobiales</taxon>
        <taxon>Methylobacteriaceae</taxon>
        <taxon>Methylobacterium</taxon>
    </lineage>
</organism>
<protein>
    <submittedName>
        <fullName evidence="1">Uncharacterized protein</fullName>
    </submittedName>
</protein>